<accession>A0A931EB47</accession>
<keyword evidence="5 16" id="KW-0597">Phosphoprotein</keyword>
<evidence type="ECO:0000256" key="13">
    <source>
        <dbReference type="ARBA" id="ARBA00023136"/>
    </source>
</evidence>
<dbReference type="Gene3D" id="3.30.450.20">
    <property type="entry name" value="PAS domain"/>
    <property type="match status" value="3"/>
</dbReference>
<name>A0A931EB47_9FLAO</name>
<dbReference type="CDD" id="cd16922">
    <property type="entry name" value="HATPase_EvgS-ArcB-TorS-like"/>
    <property type="match status" value="1"/>
</dbReference>
<dbReference type="PROSITE" id="PS50109">
    <property type="entry name" value="HIS_KIN"/>
    <property type="match status" value="1"/>
</dbReference>
<dbReference type="SMART" id="SM00388">
    <property type="entry name" value="HisKA"/>
    <property type="match status" value="1"/>
</dbReference>
<proteinExistence type="predicted"/>
<dbReference type="EC" id="2.7.13.3" evidence="3"/>
<dbReference type="NCBIfam" id="TIGR00229">
    <property type="entry name" value="sensory_box"/>
    <property type="match status" value="1"/>
</dbReference>
<reference evidence="23" key="1">
    <citation type="submission" date="2020-11" db="EMBL/GenBank/DDBJ databases">
        <title>Genome seq and assembly of Planobacterium sp.</title>
        <authorList>
            <person name="Chhetri G."/>
        </authorList>
    </citation>
    <scope>NUCLEOTIDE SEQUENCE</scope>
    <source>
        <strain evidence="23">GCR5</strain>
    </source>
</reference>
<organism evidence="23 24">
    <name type="scientific">Planobacterium oryzisoli</name>
    <dbReference type="NCBI Taxonomy" id="2771435"/>
    <lineage>
        <taxon>Bacteria</taxon>
        <taxon>Pseudomonadati</taxon>
        <taxon>Bacteroidota</taxon>
        <taxon>Flavobacteriia</taxon>
        <taxon>Flavobacteriales</taxon>
        <taxon>Weeksellaceae</taxon>
        <taxon>Chryseobacterium group</taxon>
        <taxon>Chryseobacterium</taxon>
    </lineage>
</organism>
<keyword evidence="13" id="KW-0472">Membrane</keyword>
<keyword evidence="14" id="KW-0131">Cell cycle</keyword>
<feature type="domain" description="Response regulatory" evidence="19">
    <location>
        <begin position="908"/>
        <end position="1028"/>
    </location>
</feature>
<keyword evidence="10" id="KW-0067">ATP-binding</keyword>
<dbReference type="SMART" id="SM00448">
    <property type="entry name" value="REC"/>
    <property type="match status" value="2"/>
</dbReference>
<evidence type="ECO:0000256" key="7">
    <source>
        <dbReference type="ARBA" id="ARBA00022692"/>
    </source>
</evidence>
<dbReference type="InterPro" id="IPR000014">
    <property type="entry name" value="PAS"/>
</dbReference>
<keyword evidence="9" id="KW-0418">Kinase</keyword>
<dbReference type="PROSITE" id="PS50110">
    <property type="entry name" value="RESPONSE_REGULATORY"/>
    <property type="match status" value="2"/>
</dbReference>
<dbReference type="PANTHER" id="PTHR45339:SF1">
    <property type="entry name" value="HYBRID SIGNAL TRANSDUCTION HISTIDINE KINASE J"/>
    <property type="match status" value="1"/>
</dbReference>
<keyword evidence="6" id="KW-0808">Transferase</keyword>
<dbReference type="InterPro" id="IPR036641">
    <property type="entry name" value="HPT_dom_sf"/>
</dbReference>
<dbReference type="GO" id="GO:0000155">
    <property type="term" value="F:phosphorelay sensor kinase activity"/>
    <property type="evidence" value="ECO:0007669"/>
    <property type="project" value="InterPro"/>
</dbReference>
<dbReference type="InterPro" id="IPR011006">
    <property type="entry name" value="CheY-like_superfamily"/>
</dbReference>
<dbReference type="SUPFAM" id="SSF47226">
    <property type="entry name" value="Histidine-containing phosphotransfer domain, HPT domain"/>
    <property type="match status" value="1"/>
</dbReference>
<dbReference type="InterPro" id="IPR004358">
    <property type="entry name" value="Sig_transdc_His_kin-like_C"/>
</dbReference>
<dbReference type="InterPro" id="IPR036890">
    <property type="entry name" value="HATPase_C_sf"/>
</dbReference>
<sequence>MPQKIKENLSQEKLQQLEIIGAIKDTQDPKIHALLHAVSIIARAPFVALVVAGKEKPCIIASHGSKDSFTNLTEHISLDILGSSSVYSGVYPSEEDRFTSVDNSNSPLYYSGFPLHLDKDIVVGSLIIVHNHVNPFTDDQKESIEEILRVVRHLLQEKKTSMQSGFFEDIYNLTTNLVCVLDCNDQIIEYNKAFERICGSSRIIENNNFYQLLQTISKASSSTLGDHLISGKGEDFFITTIQTDVEDVIVEWHLKPAKDSSHQFCFGKNVTHLLSENLKVERSQQRFQRFFENAIGLMTMHDLEGNIIAVNEKGRETLKYSTSDLKQLNLKNLVPEENLVFLDQYLQRIEKNGSDVGTMVLKSKDGQRLVWMYHNILDYDEQDKPYVISTALNMTERMELEKDLFFTQKILMQTNEVARVGGWHLDLETGKIFWSDSTKRIYKVSDDFEPTLTNILEFYKEEEQLILQNHINTAIEKGISYDFVTEMQTFEGEQIWLRIKGVPEFEKGKCRSLFGIVQDVTEEKKNLIELQRKEAMMRSFAENAPVPLAMLDNDLRYMVMSSAWSNEFDIPQTSIGKHIFEASVVPEERKRLYVNAVRGKEYRNDNFEIIHPEKGRLNYKLVVKPWKISADSIGGVIISIVNITNNINIQKELKEAKELADRASIAKTEFLANMSHEIRTPLNGVIGFSDLLLQTPLNEVQNQYLKYINESGEALLSLINDILDFAKIESGKMELYIEKQNIKELLGQVVNIILYQAQKKGLELLLNVPPEIPETVWMDSTRTRQVLINLLGNALKFTETGEIELKVEQIEKEDSNVTLRFTVRDTGIGIPEDKQERIFDAFTQEDSSVSKKYGGTGLGLTISSNILRYMNSQLTLRSEPGKGSEFSFDLTLPYEESKRAEFKITLKNALVVDDNENNRIIMEHMLRYKGISSVVASSGLEALQILMQRDDFDVILMDYHMPILTGAETITKIQELYKTKGEKQPVTILHTSSEEHELVRKLKLDLNSLYLIKPIKSEELYAILERASLQEDSTYTNPLTDSGPIVTEKDNSTLNHLKILVVDDNPVNRVLNIKMMSTIGSDVQTSEATNGEEALDLCQNNQYDLILMDVQMPIMDGIEATKKIRLLPAYQHTPIIGVTAGNVLGEREKCISAGMSEFLPKPLRRNELETALFSFFPSKHSIPTPKKTALLEDTFPTLDKEILQEQVQGDEEFAQVFLNLVNEEISKAQESLKANALTREELKSLAHKLKGTSSTSGLMRTSNLCKELEEQLKNGNEIEHLLTELKEELIKAQQELENLKLEL</sequence>
<dbReference type="FunFam" id="3.30.565.10:FF:000010">
    <property type="entry name" value="Sensor histidine kinase RcsC"/>
    <property type="match status" value="1"/>
</dbReference>
<dbReference type="InterPro" id="IPR003661">
    <property type="entry name" value="HisK_dim/P_dom"/>
</dbReference>
<evidence type="ECO:0000256" key="4">
    <source>
        <dbReference type="ARBA" id="ARBA00022475"/>
    </source>
</evidence>
<dbReference type="InterPro" id="IPR001789">
    <property type="entry name" value="Sig_transdc_resp-reg_receiver"/>
</dbReference>
<evidence type="ECO:0000256" key="16">
    <source>
        <dbReference type="PROSITE-ProRule" id="PRU00169"/>
    </source>
</evidence>
<keyword evidence="8" id="KW-0547">Nucleotide-binding</keyword>
<feature type="modified residue" description="4-aspartylphosphate" evidence="16">
    <location>
        <position position="958"/>
    </location>
</feature>
<evidence type="ECO:0000313" key="23">
    <source>
        <dbReference type="EMBL" id="MBF5027788.1"/>
    </source>
</evidence>
<dbReference type="CDD" id="cd17546">
    <property type="entry name" value="REC_hyHK_CKI1_RcsC-like"/>
    <property type="match status" value="2"/>
</dbReference>
<evidence type="ECO:0000256" key="2">
    <source>
        <dbReference type="ARBA" id="ARBA00004651"/>
    </source>
</evidence>
<dbReference type="Gene3D" id="1.20.120.160">
    <property type="entry name" value="HPT domain"/>
    <property type="match status" value="1"/>
</dbReference>
<dbReference type="SUPFAM" id="SSF52172">
    <property type="entry name" value="CheY-like"/>
    <property type="match status" value="2"/>
</dbReference>
<dbReference type="Pfam" id="PF13596">
    <property type="entry name" value="PAS_10"/>
    <property type="match status" value="1"/>
</dbReference>
<keyword evidence="12" id="KW-0902">Two-component regulatory system</keyword>
<dbReference type="SUPFAM" id="SSF55785">
    <property type="entry name" value="PYP-like sensor domain (PAS domain)"/>
    <property type="match status" value="3"/>
</dbReference>
<dbReference type="CDD" id="cd00088">
    <property type="entry name" value="HPT"/>
    <property type="match status" value="1"/>
</dbReference>
<dbReference type="PANTHER" id="PTHR45339">
    <property type="entry name" value="HYBRID SIGNAL TRANSDUCTION HISTIDINE KINASE J"/>
    <property type="match status" value="1"/>
</dbReference>
<feature type="modified residue" description="Phosphohistidine" evidence="15">
    <location>
        <position position="1247"/>
    </location>
</feature>
<dbReference type="Pfam" id="PF01627">
    <property type="entry name" value="Hpt"/>
    <property type="match status" value="1"/>
</dbReference>
<dbReference type="InterPro" id="IPR000700">
    <property type="entry name" value="PAS-assoc_C"/>
</dbReference>
<evidence type="ECO:0000256" key="14">
    <source>
        <dbReference type="ARBA" id="ARBA00023306"/>
    </source>
</evidence>
<keyword evidence="4" id="KW-1003">Cell membrane</keyword>
<evidence type="ECO:0000256" key="9">
    <source>
        <dbReference type="ARBA" id="ARBA00022777"/>
    </source>
</evidence>
<evidence type="ECO:0000256" key="6">
    <source>
        <dbReference type="ARBA" id="ARBA00022679"/>
    </source>
</evidence>
<dbReference type="GO" id="GO:0005886">
    <property type="term" value="C:plasma membrane"/>
    <property type="evidence" value="ECO:0007669"/>
    <property type="project" value="UniProtKB-SubCell"/>
</dbReference>
<keyword evidence="17" id="KW-0175">Coiled coil</keyword>
<keyword evidence="7" id="KW-0812">Transmembrane</keyword>
<dbReference type="PROSITE" id="PS50113">
    <property type="entry name" value="PAC"/>
    <property type="match status" value="1"/>
</dbReference>
<dbReference type="SUPFAM" id="SSF47384">
    <property type="entry name" value="Homodimeric domain of signal transducing histidine kinase"/>
    <property type="match status" value="1"/>
</dbReference>
<protein>
    <recommendedName>
        <fullName evidence="3">histidine kinase</fullName>
        <ecNumber evidence="3">2.7.13.3</ecNumber>
    </recommendedName>
</protein>
<dbReference type="SUPFAM" id="SSF55874">
    <property type="entry name" value="ATPase domain of HSP90 chaperone/DNA topoisomerase II/histidine kinase"/>
    <property type="match status" value="1"/>
</dbReference>
<evidence type="ECO:0000256" key="12">
    <source>
        <dbReference type="ARBA" id="ARBA00023012"/>
    </source>
</evidence>
<dbReference type="SMART" id="SM00073">
    <property type="entry name" value="HPT"/>
    <property type="match status" value="1"/>
</dbReference>
<dbReference type="InterPro" id="IPR005467">
    <property type="entry name" value="His_kinase_dom"/>
</dbReference>
<dbReference type="RefSeq" id="WP_194739714.1">
    <property type="nucleotide sequence ID" value="NZ_JADKYY010000010.1"/>
</dbReference>
<evidence type="ECO:0000256" key="17">
    <source>
        <dbReference type="SAM" id="Coils"/>
    </source>
</evidence>
<comment type="subcellular location">
    <subcellularLocation>
        <location evidence="2">Cell membrane</location>
        <topology evidence="2">Multi-pass membrane protein</topology>
    </subcellularLocation>
</comment>
<dbReference type="Gene3D" id="3.40.50.2300">
    <property type="match status" value="2"/>
</dbReference>
<feature type="domain" description="Histidine kinase" evidence="18">
    <location>
        <begin position="673"/>
        <end position="894"/>
    </location>
</feature>
<evidence type="ECO:0000259" key="21">
    <source>
        <dbReference type="PROSITE" id="PS50113"/>
    </source>
</evidence>
<dbReference type="Gene3D" id="3.30.565.10">
    <property type="entry name" value="Histidine kinase-like ATPase, C-terminal domain"/>
    <property type="match status" value="1"/>
</dbReference>
<feature type="domain" description="PAS" evidence="20">
    <location>
        <begin position="283"/>
        <end position="353"/>
    </location>
</feature>
<feature type="domain" description="Response regulatory" evidence="19">
    <location>
        <begin position="1058"/>
        <end position="1176"/>
    </location>
</feature>
<dbReference type="InterPro" id="IPR003594">
    <property type="entry name" value="HATPase_dom"/>
</dbReference>
<dbReference type="Gene3D" id="1.10.287.130">
    <property type="match status" value="1"/>
</dbReference>
<evidence type="ECO:0000259" key="18">
    <source>
        <dbReference type="PROSITE" id="PS50109"/>
    </source>
</evidence>
<dbReference type="InterPro" id="IPR035965">
    <property type="entry name" value="PAS-like_dom_sf"/>
</dbReference>
<dbReference type="CDD" id="cd00082">
    <property type="entry name" value="HisKA"/>
    <property type="match status" value="1"/>
</dbReference>
<dbReference type="Pfam" id="PF02518">
    <property type="entry name" value="HATPase_c"/>
    <property type="match status" value="1"/>
</dbReference>
<feature type="domain" description="PAC" evidence="21">
    <location>
        <begin position="481"/>
        <end position="532"/>
    </location>
</feature>
<keyword evidence="24" id="KW-1185">Reference proteome</keyword>
<dbReference type="Pfam" id="PF00072">
    <property type="entry name" value="Response_reg"/>
    <property type="match status" value="2"/>
</dbReference>
<evidence type="ECO:0000256" key="3">
    <source>
        <dbReference type="ARBA" id="ARBA00012438"/>
    </source>
</evidence>
<evidence type="ECO:0000313" key="24">
    <source>
        <dbReference type="Proteomes" id="UP000694480"/>
    </source>
</evidence>
<dbReference type="Proteomes" id="UP000694480">
    <property type="component" value="Unassembled WGS sequence"/>
</dbReference>
<dbReference type="PRINTS" id="PR00344">
    <property type="entry name" value="BCTRLSENSOR"/>
</dbReference>
<evidence type="ECO:0000259" key="19">
    <source>
        <dbReference type="PROSITE" id="PS50110"/>
    </source>
</evidence>
<dbReference type="PROSITE" id="PS50112">
    <property type="entry name" value="PAS"/>
    <property type="match status" value="1"/>
</dbReference>
<evidence type="ECO:0000259" key="22">
    <source>
        <dbReference type="PROSITE" id="PS50894"/>
    </source>
</evidence>
<feature type="coiled-coil region" evidence="17">
    <location>
        <begin position="1258"/>
        <end position="1302"/>
    </location>
</feature>
<dbReference type="SMART" id="SM00387">
    <property type="entry name" value="HATPase_c"/>
    <property type="match status" value="1"/>
</dbReference>
<evidence type="ECO:0000256" key="10">
    <source>
        <dbReference type="ARBA" id="ARBA00022840"/>
    </source>
</evidence>
<dbReference type="PROSITE" id="PS50894">
    <property type="entry name" value="HPT"/>
    <property type="match status" value="1"/>
</dbReference>
<feature type="domain" description="HPt" evidence="22">
    <location>
        <begin position="1206"/>
        <end position="1303"/>
    </location>
</feature>
<evidence type="ECO:0000256" key="11">
    <source>
        <dbReference type="ARBA" id="ARBA00022989"/>
    </source>
</evidence>
<dbReference type="Pfam" id="PF13188">
    <property type="entry name" value="PAS_8"/>
    <property type="match status" value="1"/>
</dbReference>
<evidence type="ECO:0000256" key="8">
    <source>
        <dbReference type="ARBA" id="ARBA00022741"/>
    </source>
</evidence>
<dbReference type="GO" id="GO:0005524">
    <property type="term" value="F:ATP binding"/>
    <property type="evidence" value="ECO:0007669"/>
    <property type="project" value="UniProtKB-KW"/>
</dbReference>
<dbReference type="SMART" id="SM00091">
    <property type="entry name" value="PAS"/>
    <property type="match status" value="3"/>
</dbReference>
<evidence type="ECO:0000256" key="1">
    <source>
        <dbReference type="ARBA" id="ARBA00000085"/>
    </source>
</evidence>
<dbReference type="InterPro" id="IPR036097">
    <property type="entry name" value="HisK_dim/P_sf"/>
</dbReference>
<dbReference type="FunFam" id="1.10.287.130:FF:000038">
    <property type="entry name" value="Sensory transduction histidine kinase"/>
    <property type="match status" value="1"/>
</dbReference>
<evidence type="ECO:0000259" key="20">
    <source>
        <dbReference type="PROSITE" id="PS50112"/>
    </source>
</evidence>
<comment type="caution">
    <text evidence="23">The sequence shown here is derived from an EMBL/GenBank/DDBJ whole genome shotgun (WGS) entry which is preliminary data.</text>
</comment>
<dbReference type="CDD" id="cd00130">
    <property type="entry name" value="PAS"/>
    <property type="match status" value="1"/>
</dbReference>
<evidence type="ECO:0000256" key="5">
    <source>
        <dbReference type="ARBA" id="ARBA00022553"/>
    </source>
</evidence>
<evidence type="ECO:0000256" key="15">
    <source>
        <dbReference type="PROSITE-ProRule" id="PRU00110"/>
    </source>
</evidence>
<gene>
    <name evidence="23" type="ORF">IC612_08275</name>
</gene>
<comment type="catalytic activity">
    <reaction evidence="1">
        <text>ATP + protein L-histidine = ADP + protein N-phospho-L-histidine.</text>
        <dbReference type="EC" id="2.7.13.3"/>
    </reaction>
</comment>
<dbReference type="EMBL" id="JADKYY010000010">
    <property type="protein sequence ID" value="MBF5027788.1"/>
    <property type="molecule type" value="Genomic_DNA"/>
</dbReference>
<keyword evidence="11" id="KW-1133">Transmembrane helix</keyword>
<dbReference type="InterPro" id="IPR008207">
    <property type="entry name" value="Sig_transdc_His_kin_Hpt_dom"/>
</dbReference>
<dbReference type="Pfam" id="PF13426">
    <property type="entry name" value="PAS_9"/>
    <property type="match status" value="1"/>
</dbReference>
<feature type="modified residue" description="4-aspartylphosphate" evidence="16">
    <location>
        <position position="1109"/>
    </location>
</feature>
<dbReference type="Pfam" id="PF00512">
    <property type="entry name" value="HisKA"/>
    <property type="match status" value="1"/>
</dbReference>